<keyword evidence="3" id="KW-1185">Reference proteome</keyword>
<reference evidence="2 3" key="1">
    <citation type="journal article" date="2021" name="Int. J. Syst. Evol. Microbiol.">
        <title>Reticulibacter mediterranei gen. nov., sp. nov., within the new family Reticulibacteraceae fam. nov., and Ktedonospora formicarum gen. nov., sp. nov., Ktedonobacter robiniae sp. nov., Dictyobacter formicarum sp. nov. and Dictyobacter arantiisoli sp. nov., belonging to the class Ktedonobacteria.</title>
        <authorList>
            <person name="Yabe S."/>
            <person name="Zheng Y."/>
            <person name="Wang C.M."/>
            <person name="Sakai Y."/>
            <person name="Abe K."/>
            <person name="Yokota A."/>
            <person name="Donadio S."/>
            <person name="Cavaletti L."/>
            <person name="Monciardini P."/>
        </authorList>
    </citation>
    <scope>NUCLEOTIDE SEQUENCE [LARGE SCALE GENOMIC DNA]</scope>
    <source>
        <strain evidence="2 3">SOSP1-30</strain>
    </source>
</reference>
<accession>A0ABQ3UWP0</accession>
<comment type="caution">
    <text evidence="2">The sequence shown here is derived from an EMBL/GenBank/DDBJ whole genome shotgun (WGS) entry which is preliminary data.</text>
</comment>
<dbReference type="CDD" id="cd02042">
    <property type="entry name" value="ParAB_family"/>
    <property type="match status" value="1"/>
</dbReference>
<dbReference type="Proteomes" id="UP000654345">
    <property type="component" value="Unassembled WGS sequence"/>
</dbReference>
<evidence type="ECO:0000313" key="2">
    <source>
        <dbReference type="EMBL" id="GHO57121.1"/>
    </source>
</evidence>
<evidence type="ECO:0000259" key="1">
    <source>
        <dbReference type="Pfam" id="PF13614"/>
    </source>
</evidence>
<dbReference type="PANTHER" id="PTHR13696:SF98">
    <property type="entry name" value="PLASMID PARTITION PROTEIN A"/>
    <property type="match status" value="1"/>
</dbReference>
<dbReference type="EMBL" id="BNJG01000002">
    <property type="protein sequence ID" value="GHO57121.1"/>
    <property type="molecule type" value="Genomic_DNA"/>
</dbReference>
<evidence type="ECO:0000313" key="3">
    <source>
        <dbReference type="Proteomes" id="UP000654345"/>
    </source>
</evidence>
<name>A0ABQ3UWP0_9CHLR</name>
<dbReference type="InterPro" id="IPR027417">
    <property type="entry name" value="P-loop_NTPase"/>
</dbReference>
<dbReference type="InterPro" id="IPR025669">
    <property type="entry name" value="AAA_dom"/>
</dbReference>
<gene>
    <name evidence="2" type="ORF">KSB_55960</name>
</gene>
<feature type="domain" description="AAA" evidence="1">
    <location>
        <begin position="56"/>
        <end position="250"/>
    </location>
</feature>
<dbReference type="Pfam" id="PF13614">
    <property type="entry name" value="AAA_31"/>
    <property type="match status" value="1"/>
</dbReference>
<protein>
    <submittedName>
        <fullName evidence="2">Sporulation initiation inhibitor Soj</fullName>
    </submittedName>
</protein>
<dbReference type="Gene3D" id="3.40.50.300">
    <property type="entry name" value="P-loop containing nucleotide triphosphate hydrolases"/>
    <property type="match status" value="1"/>
</dbReference>
<proteinExistence type="predicted"/>
<dbReference type="InterPro" id="IPR050678">
    <property type="entry name" value="DNA_Partitioning_ATPase"/>
</dbReference>
<sequence>MQVKMANGMMGLTKLEVVEMTRKKRKKVGKAFGFEIGLRSGKDARMNDQRQTEAIVLAAVNEKGGVTKTTSTANLAVMLSRLGFRVLAIDSDPQGHLTFTFGYERNTLEHTLYDVLLGKVALKDIILPTCIDSESLAFFDPGTNQARGEVVHGPDLIPINMRASAADGELRGKLTWPVLLRRALAPVASQYDYILIDTNPSLGVLTVNALCASQVLFIPLIPEVLSVQGLGDLLQVVHQVKDDSLNPNLVIAGVVFTKVQKYKGHQEIIDTLRGDLSKELGISCFDSYLRQSAVFTNAANRRSVVVISDPYSEHAKDYWRLLEELLRSVGGPAREPVERVVQAIHADTL</sequence>
<organism evidence="2 3">
    <name type="scientific">Ktedonobacter robiniae</name>
    <dbReference type="NCBI Taxonomy" id="2778365"/>
    <lineage>
        <taxon>Bacteria</taxon>
        <taxon>Bacillati</taxon>
        <taxon>Chloroflexota</taxon>
        <taxon>Ktedonobacteria</taxon>
        <taxon>Ktedonobacterales</taxon>
        <taxon>Ktedonobacteraceae</taxon>
        <taxon>Ktedonobacter</taxon>
    </lineage>
</organism>
<dbReference type="PANTHER" id="PTHR13696">
    <property type="entry name" value="P-LOOP CONTAINING NUCLEOSIDE TRIPHOSPHATE HYDROLASE"/>
    <property type="match status" value="1"/>
</dbReference>
<dbReference type="SUPFAM" id="SSF52540">
    <property type="entry name" value="P-loop containing nucleoside triphosphate hydrolases"/>
    <property type="match status" value="1"/>
</dbReference>